<accession>A0A218YZK7</accession>
<dbReference type="InterPro" id="IPR019183">
    <property type="entry name" value="NAA25_NatB_aux_su"/>
</dbReference>
<comment type="caution">
    <text evidence="2">The sequence shown here is derived from an EMBL/GenBank/DDBJ whole genome shotgun (WGS) entry which is preliminary data.</text>
</comment>
<keyword evidence="3" id="KW-1185">Reference proteome</keyword>
<protein>
    <submittedName>
        <fullName evidence="2">Uncharacterized protein</fullName>
    </submittedName>
</protein>
<dbReference type="STRING" id="503106.A0A218YZK7"/>
<evidence type="ECO:0000313" key="3">
    <source>
        <dbReference type="Proteomes" id="UP000242519"/>
    </source>
</evidence>
<gene>
    <name evidence="2" type="ORF">B2J93_5531</name>
</gene>
<dbReference type="GO" id="GO:0031416">
    <property type="term" value="C:NatB complex"/>
    <property type="evidence" value="ECO:0007669"/>
    <property type="project" value="TreeGrafter"/>
</dbReference>
<sequence length="1004" mass="113017">MDQFQDRQDAQIWTAIEAKNFKQALKLVDKRLAKKHTEYHEALRIYIRALFPQVSEKSAVLLKLEELAAKKTVLADLVVLDLYDDSLEEVLPEPGERWAKVIGELRWQSVKASPKAEDTSINCFQRCLARNDLDHARQIANSLEKSFPKNRDYIFWNISTMFLFSIQPNCPETQKKIWGGLALGQMGKLANATKQAMDQKQVSIRSIQSPQELLLLQRVTQVYGKPEQCLEYLRDPLLGPESAVAKGEWELWRIKLGLTEKAQQWKELFEITGSLLKRSRTAGNSGKYVEARLSDWIVWDAYVRSSTELNDNEFPRRVRAECQAHLDPACGIDKSWKRNASLALVTVAFEDLTPFSESVLNDGDISYKVTTIVNYLQAYASASTAYNDIKLFVGQLSQDERKQLLGALAKGMPFGNVGEHQSLATARQITESINTTKLKYLLGCSLPEYERGAQWPVNRRVKSRFRCIFCSNPCGTSCITCLEAITKESITSYRIAIKDDGRITRDLLPTDRHPADDFAILAAISLVKLALQHPDNASEPLKTNRASYLLQATALLEKAWIHSKSNFQISLLLVRLYVYLGCGSLAMRAFQRLALKQVQLDTLSYTLFDRISSFHPHPFTHTPDGLALSRTPIEQLRKHQKLYKSAEEHVAKNVWLSFKHKSYNSVFEIKEAEDNLSRSLARVMSVIEGKKVARLTEPKRSLSEISQEFDILQSGVEDSETPFADTNDVETFPNYESTAGLRFEEISRFMPGPSDTRYRLNLSTEKLHLIIDPSVSSSGEAFILQQWLKQHLDSKKQTLSTTVIGKYLTQAEVLAQSTYDTLALIISTACDKGLWAKPEVRVKVDGYNKDLVKSLENNLASVEQMESIVPAFQSTLHALYTAHEVGTVAVKFCSYISRRGKDVYEKQADANKAIAAVAQQLLQTVAAKCAAVKKGLDEGGWIDRVLESVLPDENGGISELSVETVAALRKLVDENFMEEWAGEVVESWKDSVVGFSLLKTLTKA</sequence>
<dbReference type="Pfam" id="PF09797">
    <property type="entry name" value="NatB_MDM20"/>
    <property type="match status" value="1"/>
</dbReference>
<proteinExistence type="inferred from homology"/>
<evidence type="ECO:0000313" key="2">
    <source>
        <dbReference type="EMBL" id="OWP01251.1"/>
    </source>
</evidence>
<comment type="similarity">
    <text evidence="1">Belongs to the MDM20/NAA25 family.</text>
</comment>
<dbReference type="Proteomes" id="UP000242519">
    <property type="component" value="Unassembled WGS sequence"/>
</dbReference>
<dbReference type="AlphaFoldDB" id="A0A218YZK7"/>
<organism evidence="2 3">
    <name type="scientific">Diplocarpon coronariae</name>
    <dbReference type="NCBI Taxonomy" id="2795749"/>
    <lineage>
        <taxon>Eukaryota</taxon>
        <taxon>Fungi</taxon>
        <taxon>Dikarya</taxon>
        <taxon>Ascomycota</taxon>
        <taxon>Pezizomycotina</taxon>
        <taxon>Leotiomycetes</taxon>
        <taxon>Helotiales</taxon>
        <taxon>Drepanopezizaceae</taxon>
        <taxon>Diplocarpon</taxon>
    </lineage>
</organism>
<evidence type="ECO:0000256" key="1">
    <source>
        <dbReference type="ARBA" id="ARBA00006298"/>
    </source>
</evidence>
<name>A0A218YZK7_9HELO</name>
<reference evidence="2 3" key="1">
    <citation type="submission" date="2017-04" db="EMBL/GenBank/DDBJ databases">
        <title>Draft genome sequence of Marssonina coronaria NL1: causal agent of apple blotch.</title>
        <authorList>
            <person name="Cheng Q."/>
        </authorList>
    </citation>
    <scope>NUCLEOTIDE SEQUENCE [LARGE SCALE GENOMIC DNA]</scope>
    <source>
        <strain evidence="2 3">NL1</strain>
    </source>
</reference>
<dbReference type="EMBL" id="MZNU01000281">
    <property type="protein sequence ID" value="OWP01251.1"/>
    <property type="molecule type" value="Genomic_DNA"/>
</dbReference>
<dbReference type="PANTHER" id="PTHR22767">
    <property type="entry name" value="N-TERMINAL ACETYLTRANSFERASE-RELATED"/>
    <property type="match status" value="1"/>
</dbReference>
<dbReference type="PANTHER" id="PTHR22767:SF3">
    <property type="entry name" value="N-ALPHA-ACETYLTRANSFERASE 25, NATB AUXILIARY SUBUNIT"/>
    <property type="match status" value="1"/>
</dbReference>
<dbReference type="InParanoid" id="A0A218YZK7"/>
<dbReference type="OrthoDB" id="1874341at2759"/>